<keyword evidence="4" id="KW-1185">Reference proteome</keyword>
<dbReference type="EMBL" id="FMBM01000002">
    <property type="protein sequence ID" value="SCC81838.1"/>
    <property type="molecule type" value="Genomic_DNA"/>
</dbReference>
<comment type="caution">
    <text evidence="1">The sequence shown here is derived from an EMBL/GenBank/DDBJ whole genome shotgun (WGS) entry which is preliminary data.</text>
</comment>
<evidence type="ECO:0000313" key="2">
    <source>
        <dbReference type="EMBL" id="SCC81838.1"/>
    </source>
</evidence>
<sequence length="87" mass="9837">MAFFVHWCLLNREGRILESGCFDARFTRREGAVRFVLERLDAAPHYGFCAGPDYWWLSGARDGGLETRLWIDADATISAQHADAGFV</sequence>
<evidence type="ECO:0000313" key="3">
    <source>
        <dbReference type="Proteomes" id="UP000050497"/>
    </source>
</evidence>
<reference evidence="2 4" key="2">
    <citation type="submission" date="2016-08" db="EMBL/GenBank/DDBJ databases">
        <authorList>
            <person name="Varghese N."/>
            <person name="Submissions Spin"/>
        </authorList>
    </citation>
    <scope>NUCLEOTIDE SEQUENCE [LARGE SCALE GENOMIC DNA]</scope>
    <source>
        <strain evidence="2 4">HL-109</strain>
    </source>
</reference>
<proteinExistence type="predicted"/>
<protein>
    <submittedName>
        <fullName evidence="1">Uncharacterized protein</fullName>
    </submittedName>
</protein>
<name>A0A0P7X7E1_9HYPH</name>
<dbReference type="RefSeq" id="WP_074445450.1">
    <property type="nucleotide sequence ID" value="NZ_FMBM01000002.1"/>
</dbReference>
<dbReference type="OrthoDB" id="8019892at2"/>
<organism evidence="1 3">
    <name type="scientific">Saliniramus fredricksonii</name>
    <dbReference type="NCBI Taxonomy" id="1653334"/>
    <lineage>
        <taxon>Bacteria</taxon>
        <taxon>Pseudomonadati</taxon>
        <taxon>Pseudomonadota</taxon>
        <taxon>Alphaproteobacteria</taxon>
        <taxon>Hyphomicrobiales</taxon>
        <taxon>Salinarimonadaceae</taxon>
        <taxon>Saliniramus</taxon>
    </lineage>
</organism>
<evidence type="ECO:0000313" key="4">
    <source>
        <dbReference type="Proteomes" id="UP000182800"/>
    </source>
</evidence>
<reference evidence="1 3" key="1">
    <citation type="submission" date="2015-09" db="EMBL/GenBank/DDBJ databases">
        <title>Identification and resolution of microdiversity through metagenomic sequencing of parallel consortia.</title>
        <authorList>
            <person name="Nelson W.C."/>
            <person name="Romine M.F."/>
            <person name="Lindemann S.R."/>
        </authorList>
    </citation>
    <scope>NUCLEOTIDE SEQUENCE [LARGE SCALE GENOMIC DNA]</scope>
    <source>
        <strain evidence="1">HL-109</strain>
    </source>
</reference>
<accession>A0A0P7X7E1</accession>
<evidence type="ECO:0000313" key="1">
    <source>
        <dbReference type="EMBL" id="KPQ11023.1"/>
    </source>
</evidence>
<dbReference type="Proteomes" id="UP000050497">
    <property type="component" value="Unassembled WGS sequence"/>
</dbReference>
<dbReference type="AlphaFoldDB" id="A0A0P7X7E1"/>
<dbReference type="EMBL" id="LJSX01000011">
    <property type="protein sequence ID" value="KPQ11023.1"/>
    <property type="molecule type" value="Genomic_DNA"/>
</dbReference>
<gene>
    <name evidence="2" type="ORF">GA0071312_2806</name>
    <name evidence="1" type="ORF">HLUCCO17_08920</name>
</gene>
<dbReference type="Proteomes" id="UP000182800">
    <property type="component" value="Unassembled WGS sequence"/>
</dbReference>